<dbReference type="GO" id="GO:0044038">
    <property type="term" value="P:cell wall macromolecule biosynthetic process"/>
    <property type="evidence" value="ECO:0007669"/>
    <property type="project" value="TreeGrafter"/>
</dbReference>
<dbReference type="InterPro" id="IPR000715">
    <property type="entry name" value="Glycosyl_transferase_4"/>
</dbReference>
<dbReference type="Proteomes" id="UP000297635">
    <property type="component" value="Unassembled WGS sequence"/>
</dbReference>
<feature type="transmembrane region" description="Helical" evidence="8">
    <location>
        <begin position="230"/>
        <end position="253"/>
    </location>
</feature>
<evidence type="ECO:0000256" key="6">
    <source>
        <dbReference type="ARBA" id="ARBA00023136"/>
    </source>
</evidence>
<dbReference type="GO" id="GO:0016780">
    <property type="term" value="F:phosphotransferase activity, for other substituted phosphate groups"/>
    <property type="evidence" value="ECO:0007669"/>
    <property type="project" value="InterPro"/>
</dbReference>
<accession>A0A4Z0V9I2</accession>
<name>A0A4Z0V9I2_9BACT</name>
<dbReference type="GeneID" id="82149054"/>
<keyword evidence="4 8" id="KW-0812">Transmembrane</keyword>
<dbReference type="GO" id="GO:0009103">
    <property type="term" value="P:lipopolysaccharide biosynthetic process"/>
    <property type="evidence" value="ECO:0007669"/>
    <property type="project" value="TreeGrafter"/>
</dbReference>
<dbReference type="GO" id="GO:0071555">
    <property type="term" value="P:cell wall organization"/>
    <property type="evidence" value="ECO:0007669"/>
    <property type="project" value="TreeGrafter"/>
</dbReference>
<gene>
    <name evidence="9" type="ORF">EZ315_04555</name>
</gene>
<dbReference type="GO" id="GO:0046872">
    <property type="term" value="F:metal ion binding"/>
    <property type="evidence" value="ECO:0007669"/>
    <property type="project" value="UniProtKB-KW"/>
</dbReference>
<evidence type="ECO:0000256" key="2">
    <source>
        <dbReference type="ARBA" id="ARBA00022475"/>
    </source>
</evidence>
<dbReference type="Pfam" id="PF00953">
    <property type="entry name" value="Glycos_transf_4"/>
    <property type="match status" value="1"/>
</dbReference>
<feature type="transmembrane region" description="Helical" evidence="8">
    <location>
        <begin position="52"/>
        <end position="75"/>
    </location>
</feature>
<evidence type="ECO:0000256" key="5">
    <source>
        <dbReference type="ARBA" id="ARBA00022989"/>
    </source>
</evidence>
<feature type="binding site" evidence="7">
    <location>
        <position position="169"/>
    </location>
    <ligand>
        <name>Mg(2+)</name>
        <dbReference type="ChEBI" id="CHEBI:18420"/>
    </ligand>
</feature>
<dbReference type="AlphaFoldDB" id="A0A4Z0V9I2"/>
<evidence type="ECO:0000256" key="4">
    <source>
        <dbReference type="ARBA" id="ARBA00022692"/>
    </source>
</evidence>
<feature type="transmembrane region" description="Helical" evidence="8">
    <location>
        <begin position="314"/>
        <end position="333"/>
    </location>
</feature>
<keyword evidence="2" id="KW-1003">Cell membrane</keyword>
<evidence type="ECO:0000256" key="8">
    <source>
        <dbReference type="SAM" id="Phobius"/>
    </source>
</evidence>
<evidence type="ECO:0000256" key="3">
    <source>
        <dbReference type="ARBA" id="ARBA00022679"/>
    </source>
</evidence>
<feature type="transmembrane region" description="Helical" evidence="8">
    <location>
        <begin position="177"/>
        <end position="195"/>
    </location>
</feature>
<evidence type="ECO:0000313" key="10">
    <source>
        <dbReference type="Proteomes" id="UP000297635"/>
    </source>
</evidence>
<feature type="transmembrane region" description="Helical" evidence="8">
    <location>
        <begin position="87"/>
        <end position="107"/>
    </location>
</feature>
<dbReference type="GO" id="GO:0005886">
    <property type="term" value="C:plasma membrane"/>
    <property type="evidence" value="ECO:0007669"/>
    <property type="project" value="UniProtKB-SubCell"/>
</dbReference>
<feature type="binding site" evidence="7">
    <location>
        <position position="234"/>
    </location>
    <ligand>
        <name>Mg(2+)</name>
        <dbReference type="ChEBI" id="CHEBI:18420"/>
    </ligand>
</feature>
<keyword evidence="7" id="KW-0460">Magnesium</keyword>
<keyword evidence="5 8" id="KW-1133">Transmembrane helix</keyword>
<feature type="transmembrane region" description="Helical" evidence="8">
    <location>
        <begin position="339"/>
        <end position="357"/>
    </location>
</feature>
<keyword evidence="7" id="KW-0479">Metal-binding</keyword>
<dbReference type="PROSITE" id="PS01348">
    <property type="entry name" value="MRAY_2"/>
    <property type="match status" value="1"/>
</dbReference>
<comment type="caution">
    <text evidence="9">The sequence shown here is derived from an EMBL/GenBank/DDBJ whole genome shotgun (WGS) entry which is preliminary data.</text>
</comment>
<keyword evidence="6 8" id="KW-0472">Membrane</keyword>
<protein>
    <submittedName>
        <fullName evidence="9">Undecaprenyl/decaprenyl-phosphate alpha-N-acetylglucosaminyl 1-phosphate transferase</fullName>
    </submittedName>
</protein>
<feature type="transmembrane region" description="Helical" evidence="8">
    <location>
        <begin position="6"/>
        <end position="31"/>
    </location>
</feature>
<sequence length="378" mass="41798">MAYWIINSLIVFALCVLLAGVLIPQILLIAYRRKLFDEVDERKIHKGLIPRLGGIAFVPVILLSIALTIAANIISGSPQFGNVFFNNSLLMIALFCSLQLLYLVGIADDLIGIKYRAKFVVQIVCAVLLISAGCWFTTLAGSLGIENMPSWMGMPFTAIVIVFIINAMNLIDGIDGLASGLSSIATGIYGISFLLLGEYAYAIISLASLGVLCPFFYYNVFGDVKKHSKIFMGDTGSLTIGLILSMLGIKLFTHPYDPVLNFQPAVLAFSPLIIPSFDVLRVYLVRIRQHRSPFLPDKNHIHHKFLAAGMNPRTAMVTIITISTLFTLINLGLSRMLNINIIVMLDVIIWLIFNSYLNAHIRRHKEAEAEARSAKKNH</sequence>
<dbReference type="RefSeq" id="WP_135470996.1">
    <property type="nucleotide sequence ID" value="NZ_CASJDB010000016.1"/>
</dbReference>
<dbReference type="PANTHER" id="PTHR22926:SF3">
    <property type="entry name" value="UNDECAPRENYL-PHOSPHATE ALPHA-N-ACETYLGLUCOSAMINYL 1-PHOSPHATE TRANSFERASE"/>
    <property type="match status" value="1"/>
</dbReference>
<organism evidence="9 10">
    <name type="scientific">Duncaniella freteri</name>
    <dbReference type="NCBI Taxonomy" id="2530391"/>
    <lineage>
        <taxon>Bacteria</taxon>
        <taxon>Pseudomonadati</taxon>
        <taxon>Bacteroidota</taxon>
        <taxon>Bacteroidia</taxon>
        <taxon>Bacteroidales</taxon>
        <taxon>Muribaculaceae</taxon>
        <taxon>Duncaniella</taxon>
    </lineage>
</organism>
<dbReference type="CDD" id="cd06853">
    <property type="entry name" value="GT_WecA_like"/>
    <property type="match status" value="1"/>
</dbReference>
<keyword evidence="3 9" id="KW-0808">Transferase</keyword>
<evidence type="ECO:0000313" key="9">
    <source>
        <dbReference type="EMBL" id="TGG40002.1"/>
    </source>
</evidence>
<reference evidence="9 10" key="1">
    <citation type="submission" date="2019-02" db="EMBL/GenBank/DDBJ databases">
        <title>Isolation and identification of novel species under the genus Muribaculum.</title>
        <authorList>
            <person name="Miyake S."/>
            <person name="Ding Y."/>
            <person name="Low A."/>
            <person name="Soh M."/>
            <person name="Seedorf H."/>
        </authorList>
    </citation>
    <scope>NUCLEOTIDE SEQUENCE [LARGE SCALE GENOMIC DNA]</scope>
    <source>
        <strain evidence="9 10">TLL-A3</strain>
    </source>
</reference>
<comment type="cofactor">
    <cofactor evidence="7">
        <name>Mg(2+)</name>
        <dbReference type="ChEBI" id="CHEBI:18420"/>
    </cofactor>
</comment>
<feature type="transmembrane region" description="Helical" evidence="8">
    <location>
        <begin position="201"/>
        <end position="218"/>
    </location>
</feature>
<dbReference type="EMBL" id="SJSA01000001">
    <property type="protein sequence ID" value="TGG40002.1"/>
    <property type="molecule type" value="Genomic_DNA"/>
</dbReference>
<dbReference type="PANTHER" id="PTHR22926">
    <property type="entry name" value="PHOSPHO-N-ACETYLMURAMOYL-PENTAPEPTIDE-TRANSFERASE"/>
    <property type="match status" value="1"/>
</dbReference>
<comment type="subcellular location">
    <subcellularLocation>
        <location evidence="1">Cell membrane</location>
        <topology evidence="1">Multi-pass membrane protein</topology>
    </subcellularLocation>
</comment>
<keyword evidence="10" id="KW-1185">Reference proteome</keyword>
<evidence type="ECO:0000256" key="7">
    <source>
        <dbReference type="PIRSR" id="PIRSR600715-1"/>
    </source>
</evidence>
<feature type="transmembrane region" description="Helical" evidence="8">
    <location>
        <begin position="265"/>
        <end position="284"/>
    </location>
</feature>
<feature type="transmembrane region" description="Helical" evidence="8">
    <location>
        <begin position="151"/>
        <end position="170"/>
    </location>
</feature>
<proteinExistence type="predicted"/>
<evidence type="ECO:0000256" key="1">
    <source>
        <dbReference type="ARBA" id="ARBA00004651"/>
    </source>
</evidence>
<dbReference type="InterPro" id="IPR018480">
    <property type="entry name" value="PNAcMuramoyl-5peptid_Trfase_CS"/>
</dbReference>
<feature type="transmembrane region" description="Helical" evidence="8">
    <location>
        <begin position="119"/>
        <end position="145"/>
    </location>
</feature>